<accession>A0ACB8Q5R1</accession>
<sequence length="143" mass="15546">MFHLSTLILVLALTQLLADLCGPTRAVAAAIGFQTSLRGKGIALTPELRRRHQERRPREDDSTPLTDKQPMKGTNSGSGGCYIQSEDLSDWEAGKLVWPGSTETSGAGNPKRLMTRRSPPIQYPPAEQMLPGSSSRSRGLQNC</sequence>
<gene>
    <name evidence="1" type="ORF">K488DRAFT_74824</name>
</gene>
<organism evidence="1 2">
    <name type="scientific">Vararia minispora EC-137</name>
    <dbReference type="NCBI Taxonomy" id="1314806"/>
    <lineage>
        <taxon>Eukaryota</taxon>
        <taxon>Fungi</taxon>
        <taxon>Dikarya</taxon>
        <taxon>Basidiomycota</taxon>
        <taxon>Agaricomycotina</taxon>
        <taxon>Agaricomycetes</taxon>
        <taxon>Russulales</taxon>
        <taxon>Lachnocladiaceae</taxon>
        <taxon>Vararia</taxon>
    </lineage>
</organism>
<reference evidence="1" key="1">
    <citation type="submission" date="2021-02" db="EMBL/GenBank/DDBJ databases">
        <authorList>
            <consortium name="DOE Joint Genome Institute"/>
            <person name="Ahrendt S."/>
            <person name="Looney B.P."/>
            <person name="Miyauchi S."/>
            <person name="Morin E."/>
            <person name="Drula E."/>
            <person name="Courty P.E."/>
            <person name="Chicoki N."/>
            <person name="Fauchery L."/>
            <person name="Kohler A."/>
            <person name="Kuo A."/>
            <person name="Labutti K."/>
            <person name="Pangilinan J."/>
            <person name="Lipzen A."/>
            <person name="Riley R."/>
            <person name="Andreopoulos W."/>
            <person name="He G."/>
            <person name="Johnson J."/>
            <person name="Barry K.W."/>
            <person name="Grigoriev I.V."/>
            <person name="Nagy L."/>
            <person name="Hibbett D."/>
            <person name="Henrissat B."/>
            <person name="Matheny P.B."/>
            <person name="Labbe J."/>
            <person name="Martin F."/>
        </authorList>
    </citation>
    <scope>NUCLEOTIDE SEQUENCE</scope>
    <source>
        <strain evidence="1">EC-137</strain>
    </source>
</reference>
<comment type="caution">
    <text evidence="1">The sequence shown here is derived from an EMBL/GenBank/DDBJ whole genome shotgun (WGS) entry which is preliminary data.</text>
</comment>
<dbReference type="Proteomes" id="UP000814128">
    <property type="component" value="Unassembled WGS sequence"/>
</dbReference>
<proteinExistence type="predicted"/>
<dbReference type="EMBL" id="MU274016">
    <property type="protein sequence ID" value="KAI0027086.1"/>
    <property type="molecule type" value="Genomic_DNA"/>
</dbReference>
<evidence type="ECO:0000313" key="1">
    <source>
        <dbReference type="EMBL" id="KAI0027086.1"/>
    </source>
</evidence>
<evidence type="ECO:0000313" key="2">
    <source>
        <dbReference type="Proteomes" id="UP000814128"/>
    </source>
</evidence>
<keyword evidence="2" id="KW-1185">Reference proteome</keyword>
<name>A0ACB8Q5R1_9AGAM</name>
<reference evidence="1" key="2">
    <citation type="journal article" date="2022" name="New Phytol.">
        <title>Evolutionary transition to the ectomycorrhizal habit in the genomes of a hyperdiverse lineage of mushroom-forming fungi.</title>
        <authorList>
            <person name="Looney B."/>
            <person name="Miyauchi S."/>
            <person name="Morin E."/>
            <person name="Drula E."/>
            <person name="Courty P.E."/>
            <person name="Kohler A."/>
            <person name="Kuo A."/>
            <person name="LaButti K."/>
            <person name="Pangilinan J."/>
            <person name="Lipzen A."/>
            <person name="Riley R."/>
            <person name="Andreopoulos W."/>
            <person name="He G."/>
            <person name="Johnson J."/>
            <person name="Nolan M."/>
            <person name="Tritt A."/>
            <person name="Barry K.W."/>
            <person name="Grigoriev I.V."/>
            <person name="Nagy L.G."/>
            <person name="Hibbett D."/>
            <person name="Henrissat B."/>
            <person name="Matheny P.B."/>
            <person name="Labbe J."/>
            <person name="Martin F.M."/>
        </authorList>
    </citation>
    <scope>NUCLEOTIDE SEQUENCE</scope>
    <source>
        <strain evidence="1">EC-137</strain>
    </source>
</reference>
<protein>
    <submittedName>
        <fullName evidence="1">Uncharacterized protein</fullName>
    </submittedName>
</protein>